<feature type="region of interest" description="Disordered" evidence="1">
    <location>
        <begin position="299"/>
        <end position="338"/>
    </location>
</feature>
<dbReference type="RefSeq" id="WP_067903307.1">
    <property type="nucleotide sequence ID" value="NZ_VSFG01000003.1"/>
</dbReference>
<evidence type="ECO:0000313" key="3">
    <source>
        <dbReference type="EMBL" id="TYB45237.1"/>
    </source>
</evidence>
<feature type="region of interest" description="Disordered" evidence="1">
    <location>
        <begin position="72"/>
        <end position="138"/>
    </location>
</feature>
<gene>
    <name evidence="3" type="ORF">FXF69_17405</name>
</gene>
<feature type="compositionally biased region" description="Basic residues" evidence="1">
    <location>
        <begin position="97"/>
        <end position="115"/>
    </location>
</feature>
<reference evidence="3 4" key="1">
    <citation type="submission" date="2019-08" db="EMBL/GenBank/DDBJ databases">
        <title>Actinomadura sp. nov. CYP1-5 isolated from mountain soil.</title>
        <authorList>
            <person name="Songsumanus A."/>
            <person name="Kuncharoen N."/>
            <person name="Kudo T."/>
            <person name="Yuki M."/>
            <person name="Igarashi Y."/>
            <person name="Tanasupawat S."/>
        </authorList>
    </citation>
    <scope>NUCLEOTIDE SEQUENCE [LARGE SCALE GENOMIC DNA]</scope>
    <source>
        <strain evidence="3 4">JCM 14158</strain>
    </source>
</reference>
<keyword evidence="2" id="KW-1133">Transmembrane helix</keyword>
<feature type="region of interest" description="Disordered" evidence="1">
    <location>
        <begin position="1"/>
        <end position="36"/>
    </location>
</feature>
<dbReference type="Proteomes" id="UP000323380">
    <property type="component" value="Unassembled WGS sequence"/>
</dbReference>
<evidence type="ECO:0008006" key="5">
    <source>
        <dbReference type="Google" id="ProtNLM"/>
    </source>
</evidence>
<dbReference type="STRING" id="1220554.GCA_001552135_07419"/>
<feature type="compositionally biased region" description="Acidic residues" evidence="1">
    <location>
        <begin position="72"/>
        <end position="91"/>
    </location>
</feature>
<evidence type="ECO:0000256" key="1">
    <source>
        <dbReference type="SAM" id="MobiDB-lite"/>
    </source>
</evidence>
<dbReference type="EMBL" id="VSFG01000003">
    <property type="protein sequence ID" value="TYB45237.1"/>
    <property type="molecule type" value="Genomic_DNA"/>
</dbReference>
<keyword evidence="4" id="KW-1185">Reference proteome</keyword>
<feature type="compositionally biased region" description="Basic and acidic residues" evidence="1">
    <location>
        <begin position="329"/>
        <end position="338"/>
    </location>
</feature>
<feature type="compositionally biased region" description="Polar residues" evidence="1">
    <location>
        <begin position="299"/>
        <end position="314"/>
    </location>
</feature>
<name>A0A5D0NL86_9ACTN</name>
<sequence length="338" mass="35927">MTAKTTKDEAVQDEAVPVEADAAEADAVEADAATEAAEASAEEAAAVVRKARPAAKRKRRVRVIEVIDDEDLDDVLEALDAEDEAEEAEEEVAPRPAKPKPKPKPKPVAKAKPPKPRPPVEAVEAEDEEPPAGPRAAGQTVFGMGAPQAVVVVVLVALLASLALWQWRSASSQSSKQDEREAVSKVVSAYGDIVYNYNAGNYQAQSAKVQKFLAGDLLEEYKKNVVPSVASAFQANPQMLLTTKTDQVFVGGVDGRFATAVLMLDLTLKNKSSTVDEPATLLRLSLGKIDGQWKITQQYPSGVNDQNRNRQQGGLPSVPGGAGTSPSPKAEKSGKPKD</sequence>
<feature type="compositionally biased region" description="Basic and acidic residues" evidence="1">
    <location>
        <begin position="1"/>
        <end position="10"/>
    </location>
</feature>
<evidence type="ECO:0000256" key="2">
    <source>
        <dbReference type="SAM" id="Phobius"/>
    </source>
</evidence>
<feature type="transmembrane region" description="Helical" evidence="2">
    <location>
        <begin position="149"/>
        <end position="167"/>
    </location>
</feature>
<proteinExistence type="predicted"/>
<accession>A0A5D0NL86</accession>
<organism evidence="3 4">
    <name type="scientific">Actinomadura chibensis</name>
    <dbReference type="NCBI Taxonomy" id="392828"/>
    <lineage>
        <taxon>Bacteria</taxon>
        <taxon>Bacillati</taxon>
        <taxon>Actinomycetota</taxon>
        <taxon>Actinomycetes</taxon>
        <taxon>Streptosporangiales</taxon>
        <taxon>Thermomonosporaceae</taxon>
        <taxon>Actinomadura</taxon>
    </lineage>
</organism>
<keyword evidence="2" id="KW-0472">Membrane</keyword>
<dbReference type="AlphaFoldDB" id="A0A5D0NL86"/>
<evidence type="ECO:0000313" key="4">
    <source>
        <dbReference type="Proteomes" id="UP000323380"/>
    </source>
</evidence>
<comment type="caution">
    <text evidence="3">The sequence shown here is derived from an EMBL/GenBank/DDBJ whole genome shotgun (WGS) entry which is preliminary data.</text>
</comment>
<protein>
    <recommendedName>
        <fullName evidence="5">Mce-associated membrane protein</fullName>
    </recommendedName>
</protein>
<keyword evidence="2" id="KW-0812">Transmembrane</keyword>